<dbReference type="Proteomes" id="UP000238916">
    <property type="component" value="Unassembled WGS sequence"/>
</dbReference>
<name>A0A2U3K3C1_9FIRM</name>
<protein>
    <submittedName>
        <fullName evidence="1">Uncharacterized protein</fullName>
    </submittedName>
</protein>
<organism evidence="1 2">
    <name type="scientific">Candidatus Desulfosporosinus infrequens</name>
    <dbReference type="NCBI Taxonomy" id="2043169"/>
    <lineage>
        <taxon>Bacteria</taxon>
        <taxon>Bacillati</taxon>
        <taxon>Bacillota</taxon>
        <taxon>Clostridia</taxon>
        <taxon>Eubacteriales</taxon>
        <taxon>Desulfitobacteriaceae</taxon>
        <taxon>Desulfosporosinus</taxon>
    </lineage>
</organism>
<proteinExistence type="predicted"/>
<evidence type="ECO:0000313" key="2">
    <source>
        <dbReference type="Proteomes" id="UP000238916"/>
    </source>
</evidence>
<evidence type="ECO:0000313" key="1">
    <source>
        <dbReference type="EMBL" id="SPF34156.1"/>
    </source>
</evidence>
<dbReference type="AlphaFoldDB" id="A0A2U3K3C1"/>
<sequence length="38" mass="4689">MVFYHVKLYNSWSDRQTMWYYVGRLLGWNGGLEYRVEA</sequence>
<accession>A0A2U3K3C1</accession>
<reference evidence="2" key="1">
    <citation type="submission" date="2018-02" db="EMBL/GenBank/DDBJ databases">
        <authorList>
            <person name="Hausmann B."/>
        </authorList>
    </citation>
    <scope>NUCLEOTIDE SEQUENCE [LARGE SCALE GENOMIC DNA]</scope>
    <source>
        <strain evidence="2">Peat soil MAG SbF1</strain>
    </source>
</reference>
<gene>
    <name evidence="1" type="ORF">SBF1_1280025</name>
</gene>
<dbReference type="EMBL" id="OMOF01000033">
    <property type="protein sequence ID" value="SPF34156.1"/>
    <property type="molecule type" value="Genomic_DNA"/>
</dbReference>